<accession>A0ABQ8U5C7</accession>
<proteinExistence type="predicted"/>
<gene>
    <name evidence="7" type="ORF">PAPYR_10709</name>
</gene>
<dbReference type="SMART" id="SM01065">
    <property type="entry name" value="CBM_2"/>
    <property type="match status" value="1"/>
</dbReference>
<dbReference type="Pfam" id="PF00581">
    <property type="entry name" value="Rhodanese"/>
    <property type="match status" value="2"/>
</dbReference>
<dbReference type="InterPro" id="IPR013784">
    <property type="entry name" value="Carb-bd-like_fold"/>
</dbReference>
<dbReference type="InterPro" id="IPR013783">
    <property type="entry name" value="Ig-like_fold"/>
</dbReference>
<dbReference type="Gene3D" id="3.40.250.10">
    <property type="entry name" value="Rhodanese-like domain"/>
    <property type="match status" value="2"/>
</dbReference>
<evidence type="ECO:0000256" key="4">
    <source>
        <dbReference type="SAM" id="MobiDB-lite"/>
    </source>
</evidence>
<evidence type="ECO:0000256" key="3">
    <source>
        <dbReference type="RuleBase" id="RU000507"/>
    </source>
</evidence>
<dbReference type="PROSITE" id="PS51166">
    <property type="entry name" value="CBM20"/>
    <property type="match status" value="1"/>
</dbReference>
<comment type="caution">
    <text evidence="7">The sequence shown here is derived from an EMBL/GenBank/DDBJ whole genome shotgun (WGS) entry which is preliminary data.</text>
</comment>
<dbReference type="Proteomes" id="UP001141327">
    <property type="component" value="Unassembled WGS sequence"/>
</dbReference>
<evidence type="ECO:0000256" key="1">
    <source>
        <dbReference type="ARBA" id="ARBA00022679"/>
    </source>
</evidence>
<keyword evidence="8" id="KW-1185">Reference proteome</keyword>
<dbReference type="PROSITE" id="PS00380">
    <property type="entry name" value="RHODANESE_1"/>
    <property type="match status" value="1"/>
</dbReference>
<reference evidence="7" key="1">
    <citation type="journal article" date="2022" name="bioRxiv">
        <title>Genomics of Preaxostyla Flagellates Illuminates Evolutionary Transitions and the Path Towards Mitochondrial Loss.</title>
        <authorList>
            <person name="Novak L.V.F."/>
            <person name="Treitli S.C."/>
            <person name="Pyrih J."/>
            <person name="Halakuc P."/>
            <person name="Pipaliya S.V."/>
            <person name="Vacek V."/>
            <person name="Brzon O."/>
            <person name="Soukal P."/>
            <person name="Eme L."/>
            <person name="Dacks J.B."/>
            <person name="Karnkowska A."/>
            <person name="Elias M."/>
            <person name="Hampl V."/>
        </authorList>
    </citation>
    <scope>NUCLEOTIDE SEQUENCE</scope>
    <source>
        <strain evidence="7">RCP-MX</strain>
    </source>
</reference>
<sequence>MEISFPLWVLLSSKSLGMQTLVYFRVRCPETAFGDSLLMPSSMNNWDLHTAAALTTSQKQFPMWYGYASLSLTGSETTRMQFKFVLQSADSSLRWEPFNGNREISLNLADCRQGVDGQSAPILIDCDFGTQKEQVTILRDGQLPAPFTTFPDRYLVSTEWLDEHLSDPDLVVLDGSYYWPSSKRDASAEYQAGHIPGAIHFSIDEYRDKSHPVPVTLLAPADFARAVGQLGIGDGTKIVIYDGGWLSAPRALWNFHVMGAQAVMLDGGAAKWRAEQRPWTATPTAPRHCAHFTPVFQADRVATLETVKQAAACGTPQIIDARAVDRYAGETPEQRPGVRTGHIPGSFNVPFGSLVANGRLKPRAEIEAVFTAAGVDLAKPTIASCGVGLTAATLWLALSVIGRPPVSLYDGSWTEWGHESRASECPAELGRTPSATPRASPALSQAPTPTPAAPAMAGPAPLAGPTPIVAPVIVAPVALHPAQAVSPVPPPKAVSPVPPPKAVSPVGGQSGSQQAASKKKSGRRHSATRS</sequence>
<feature type="compositionally biased region" description="Low complexity" evidence="4">
    <location>
        <begin position="503"/>
        <end position="516"/>
    </location>
</feature>
<dbReference type="SMART" id="SM00450">
    <property type="entry name" value="RHOD"/>
    <property type="match status" value="2"/>
</dbReference>
<dbReference type="PROSITE" id="PS00683">
    <property type="entry name" value="RHODANESE_2"/>
    <property type="match status" value="1"/>
</dbReference>
<feature type="domain" description="Rhodanese" evidence="5">
    <location>
        <begin position="166"/>
        <end position="281"/>
    </location>
</feature>
<dbReference type="InterPro" id="IPR045078">
    <property type="entry name" value="TST/MPST-like"/>
</dbReference>
<dbReference type="CDD" id="cd01448">
    <property type="entry name" value="TST_Repeat_1"/>
    <property type="match status" value="1"/>
</dbReference>
<feature type="region of interest" description="Disordered" evidence="4">
    <location>
        <begin position="483"/>
        <end position="530"/>
    </location>
</feature>
<evidence type="ECO:0000259" key="6">
    <source>
        <dbReference type="PROSITE" id="PS51166"/>
    </source>
</evidence>
<evidence type="ECO:0000313" key="8">
    <source>
        <dbReference type="Proteomes" id="UP001141327"/>
    </source>
</evidence>
<feature type="compositionally biased region" description="Pro residues" evidence="4">
    <location>
        <begin position="487"/>
        <end position="502"/>
    </location>
</feature>
<dbReference type="EMBL" id="JAPMOS010000148">
    <property type="protein sequence ID" value="KAJ4454554.1"/>
    <property type="molecule type" value="Genomic_DNA"/>
</dbReference>
<feature type="compositionally biased region" description="Basic residues" evidence="4">
    <location>
        <begin position="517"/>
        <end position="530"/>
    </location>
</feature>
<evidence type="ECO:0000313" key="7">
    <source>
        <dbReference type="EMBL" id="KAJ4454554.1"/>
    </source>
</evidence>
<dbReference type="InterPro" id="IPR036873">
    <property type="entry name" value="Rhodanese-like_dom_sf"/>
</dbReference>
<dbReference type="PANTHER" id="PTHR11364">
    <property type="entry name" value="THIOSULFATE SULFERTANSFERASE"/>
    <property type="match status" value="1"/>
</dbReference>
<dbReference type="CDD" id="cd01449">
    <property type="entry name" value="TST_Repeat_2"/>
    <property type="match status" value="1"/>
</dbReference>
<dbReference type="Gene3D" id="2.60.40.10">
    <property type="entry name" value="Immunoglobulins"/>
    <property type="match status" value="1"/>
</dbReference>
<dbReference type="PANTHER" id="PTHR11364:SF27">
    <property type="entry name" value="SULFURTRANSFERASE"/>
    <property type="match status" value="1"/>
</dbReference>
<protein>
    <recommendedName>
        <fullName evidence="3">Sulfurtransferase</fullName>
    </recommendedName>
</protein>
<keyword evidence="1 3" id="KW-0808">Transferase</keyword>
<dbReference type="SUPFAM" id="SSF52821">
    <property type="entry name" value="Rhodanese/Cell cycle control phosphatase"/>
    <property type="match status" value="2"/>
</dbReference>
<keyword evidence="2" id="KW-0677">Repeat</keyword>
<dbReference type="PROSITE" id="PS50206">
    <property type="entry name" value="RHODANESE_3"/>
    <property type="match status" value="2"/>
</dbReference>
<feature type="domain" description="CBM20" evidence="6">
    <location>
        <begin position="14"/>
        <end position="130"/>
    </location>
</feature>
<organism evidence="7 8">
    <name type="scientific">Paratrimastix pyriformis</name>
    <dbReference type="NCBI Taxonomy" id="342808"/>
    <lineage>
        <taxon>Eukaryota</taxon>
        <taxon>Metamonada</taxon>
        <taxon>Preaxostyla</taxon>
        <taxon>Paratrimastigidae</taxon>
        <taxon>Paratrimastix</taxon>
    </lineage>
</organism>
<dbReference type="Pfam" id="PF00686">
    <property type="entry name" value="CBM_20"/>
    <property type="match status" value="1"/>
</dbReference>
<dbReference type="InterPro" id="IPR001763">
    <property type="entry name" value="Rhodanese-like_dom"/>
</dbReference>
<evidence type="ECO:0000256" key="2">
    <source>
        <dbReference type="ARBA" id="ARBA00022737"/>
    </source>
</evidence>
<dbReference type="InterPro" id="IPR001307">
    <property type="entry name" value="Thiosulphate_STrfase_CS"/>
</dbReference>
<dbReference type="InterPro" id="IPR002044">
    <property type="entry name" value="CBM20"/>
</dbReference>
<feature type="compositionally biased region" description="Low complexity" evidence="4">
    <location>
        <begin position="439"/>
        <end position="459"/>
    </location>
</feature>
<name>A0ABQ8U5C7_9EUKA</name>
<feature type="region of interest" description="Disordered" evidence="4">
    <location>
        <begin position="424"/>
        <end position="459"/>
    </location>
</feature>
<dbReference type="SUPFAM" id="SSF49452">
    <property type="entry name" value="Starch-binding domain-like"/>
    <property type="match status" value="1"/>
</dbReference>
<feature type="domain" description="Rhodanese" evidence="5">
    <location>
        <begin position="312"/>
        <end position="421"/>
    </location>
</feature>
<evidence type="ECO:0000259" key="5">
    <source>
        <dbReference type="PROSITE" id="PS50206"/>
    </source>
</evidence>